<dbReference type="EMBL" id="ADBL01002350">
    <property type="status" value="NOT_ANNOTATED_CDS"/>
    <property type="molecule type" value="Genomic_DNA"/>
</dbReference>
<evidence type="ECO:0000313" key="3">
    <source>
        <dbReference type="Proteomes" id="UP000011715"/>
    </source>
</evidence>
<dbReference type="AlphaFoldDB" id="A0A0C4ECT2"/>
<name>A0A0C4ECT2_MAGP6</name>
<evidence type="ECO:0000313" key="1">
    <source>
        <dbReference type="EMBL" id="KLU90665.1"/>
    </source>
</evidence>
<reference evidence="3" key="2">
    <citation type="submission" date="2010-05" db="EMBL/GenBank/DDBJ databases">
        <title>The genome sequence of Magnaporthe poae strain ATCC 64411.</title>
        <authorList>
            <person name="Ma L.-J."/>
            <person name="Dead R."/>
            <person name="Young S."/>
            <person name="Zeng Q."/>
            <person name="Koehrsen M."/>
            <person name="Alvarado L."/>
            <person name="Berlin A."/>
            <person name="Chapman S.B."/>
            <person name="Chen Z."/>
            <person name="Freedman E."/>
            <person name="Gellesch M."/>
            <person name="Goldberg J."/>
            <person name="Griggs A."/>
            <person name="Gujja S."/>
            <person name="Heilman E.R."/>
            <person name="Heiman D."/>
            <person name="Hepburn T."/>
            <person name="Howarth C."/>
            <person name="Jen D."/>
            <person name="Larson L."/>
            <person name="Mehta T."/>
            <person name="Neiman D."/>
            <person name="Pearson M."/>
            <person name="Roberts A."/>
            <person name="Saif S."/>
            <person name="Shea T."/>
            <person name="Shenoy N."/>
            <person name="Sisk P."/>
            <person name="Stolte C."/>
            <person name="Sykes S."/>
            <person name="Walk T."/>
            <person name="White J."/>
            <person name="Yandava C."/>
            <person name="Haas B."/>
            <person name="Nusbaum C."/>
            <person name="Birren B."/>
        </authorList>
    </citation>
    <scope>NUCLEOTIDE SEQUENCE [LARGE SCALE GENOMIC DNA]</scope>
    <source>
        <strain evidence="3">ATCC 64411 / 73-15</strain>
    </source>
</reference>
<evidence type="ECO:0000313" key="2">
    <source>
        <dbReference type="EnsemblFungi" id="MAPG_10517T0"/>
    </source>
</evidence>
<dbReference type="EMBL" id="GL876975">
    <property type="protein sequence ID" value="KLU90665.1"/>
    <property type="molecule type" value="Genomic_DNA"/>
</dbReference>
<dbReference type="OMA" id="HERYYHK"/>
<proteinExistence type="predicted"/>
<dbReference type="OrthoDB" id="2883672at2759"/>
<protein>
    <submittedName>
        <fullName evidence="1 2">Uncharacterized protein</fullName>
    </submittedName>
</protein>
<accession>A0A0C4ECT2</accession>
<reference evidence="2" key="4">
    <citation type="journal article" date="2015" name="G3 (Bethesda)">
        <title>Genome sequences of three phytopathogenic species of the Magnaporthaceae family of fungi.</title>
        <authorList>
            <person name="Okagaki L.H."/>
            <person name="Nunes C.C."/>
            <person name="Sailsbery J."/>
            <person name="Clay B."/>
            <person name="Brown D."/>
            <person name="John T."/>
            <person name="Oh Y."/>
            <person name="Young N."/>
            <person name="Fitzgerald M."/>
            <person name="Haas B.J."/>
            <person name="Zeng Q."/>
            <person name="Young S."/>
            <person name="Adiconis X."/>
            <person name="Fan L."/>
            <person name="Levin J.Z."/>
            <person name="Mitchell T.K."/>
            <person name="Okubara P.A."/>
            <person name="Farman M.L."/>
            <person name="Kohn L.M."/>
            <person name="Birren B."/>
            <person name="Ma L.-J."/>
            <person name="Dean R.A."/>
        </authorList>
    </citation>
    <scope>NUCLEOTIDE SEQUENCE</scope>
    <source>
        <strain evidence="2">ATCC 64411 / 73-15</strain>
    </source>
</reference>
<dbReference type="Proteomes" id="UP000011715">
    <property type="component" value="Unassembled WGS sequence"/>
</dbReference>
<reference evidence="2" key="5">
    <citation type="submission" date="2015-06" db="UniProtKB">
        <authorList>
            <consortium name="EnsemblFungi"/>
        </authorList>
    </citation>
    <scope>IDENTIFICATION</scope>
    <source>
        <strain evidence="2">ATCC 64411</strain>
    </source>
</reference>
<dbReference type="VEuPathDB" id="FungiDB:MAPG_10517"/>
<gene>
    <name evidence="1" type="ORF">MAPG_10517</name>
</gene>
<sequence length="294" mass="32464">MGGDDGLPQQYNSLMAYYNRGYAFFDPESSLIVKPGVCGYIDGSGSWHTLVNAASDAATKKANLGQIDRTNYYKPGPSTRIWGAMHTETVEMATVGVEAGAPLPAGIPAVASALAEFTLNSDIGAVLLIKGDVTKRTVETPDLFRTWARDNAEKLLVMSPSIREYGFYVVTSTYTAKDVYIKAWKNKSHKLNLGFSGGVDSVAEINANTEIYGASSASGWNHPVCKDKEEKVVFFGGWKYQYHTLTNWMRQSGDKFKEIPMEKWRGDNHIFKDPESQDDAVEVNESLVEDKAKF</sequence>
<reference evidence="1" key="3">
    <citation type="submission" date="2011-03" db="EMBL/GenBank/DDBJ databases">
        <title>Annotation of Magnaporthe poae ATCC 64411.</title>
        <authorList>
            <person name="Ma L.-J."/>
            <person name="Dead R."/>
            <person name="Young S.K."/>
            <person name="Zeng Q."/>
            <person name="Gargeya S."/>
            <person name="Fitzgerald M."/>
            <person name="Haas B."/>
            <person name="Abouelleil A."/>
            <person name="Alvarado L."/>
            <person name="Arachchi H.M."/>
            <person name="Berlin A."/>
            <person name="Brown A."/>
            <person name="Chapman S.B."/>
            <person name="Chen Z."/>
            <person name="Dunbar C."/>
            <person name="Freedman E."/>
            <person name="Gearin G."/>
            <person name="Gellesch M."/>
            <person name="Goldberg J."/>
            <person name="Griggs A."/>
            <person name="Gujja S."/>
            <person name="Heiman D."/>
            <person name="Howarth C."/>
            <person name="Larson L."/>
            <person name="Lui A."/>
            <person name="MacDonald P.J.P."/>
            <person name="Mehta T."/>
            <person name="Montmayeur A."/>
            <person name="Murphy C."/>
            <person name="Neiman D."/>
            <person name="Pearson M."/>
            <person name="Priest M."/>
            <person name="Roberts A."/>
            <person name="Saif S."/>
            <person name="Shea T."/>
            <person name="Shenoy N."/>
            <person name="Sisk P."/>
            <person name="Stolte C."/>
            <person name="Sykes S."/>
            <person name="Yandava C."/>
            <person name="Wortman J."/>
            <person name="Nusbaum C."/>
            <person name="Birren B."/>
        </authorList>
    </citation>
    <scope>NUCLEOTIDE SEQUENCE</scope>
    <source>
        <strain evidence="1">ATCC 64411</strain>
    </source>
</reference>
<organism evidence="2 3">
    <name type="scientific">Magnaporthiopsis poae (strain ATCC 64411 / 73-15)</name>
    <name type="common">Kentucky bluegrass fungus</name>
    <name type="synonym">Magnaporthe poae</name>
    <dbReference type="NCBI Taxonomy" id="644358"/>
    <lineage>
        <taxon>Eukaryota</taxon>
        <taxon>Fungi</taxon>
        <taxon>Dikarya</taxon>
        <taxon>Ascomycota</taxon>
        <taxon>Pezizomycotina</taxon>
        <taxon>Sordariomycetes</taxon>
        <taxon>Sordariomycetidae</taxon>
        <taxon>Magnaporthales</taxon>
        <taxon>Magnaporthaceae</taxon>
        <taxon>Magnaporthiopsis</taxon>
    </lineage>
</organism>
<dbReference type="EnsemblFungi" id="MAPG_10517T0">
    <property type="protein sequence ID" value="MAPG_10517T0"/>
    <property type="gene ID" value="MAPG_10517"/>
</dbReference>
<keyword evidence="3" id="KW-1185">Reference proteome</keyword>
<dbReference type="eggNOG" id="ENOG502SQFD">
    <property type="taxonomic scope" value="Eukaryota"/>
</dbReference>
<reference evidence="1" key="1">
    <citation type="submission" date="2010-05" db="EMBL/GenBank/DDBJ databases">
        <title>The Genome Sequence of Magnaporthe poae strain ATCC 64411.</title>
        <authorList>
            <consortium name="The Broad Institute Genome Sequencing Platform"/>
            <consortium name="Broad Institute Genome Sequencing Center for Infectious Disease"/>
            <person name="Ma L.-J."/>
            <person name="Dead R."/>
            <person name="Young S."/>
            <person name="Zeng Q."/>
            <person name="Koehrsen M."/>
            <person name="Alvarado L."/>
            <person name="Berlin A."/>
            <person name="Chapman S.B."/>
            <person name="Chen Z."/>
            <person name="Freedman E."/>
            <person name="Gellesch M."/>
            <person name="Goldberg J."/>
            <person name="Griggs A."/>
            <person name="Gujja S."/>
            <person name="Heilman E.R."/>
            <person name="Heiman D."/>
            <person name="Hepburn T."/>
            <person name="Howarth C."/>
            <person name="Jen D."/>
            <person name="Larson L."/>
            <person name="Mehta T."/>
            <person name="Neiman D."/>
            <person name="Pearson M."/>
            <person name="Roberts A."/>
            <person name="Saif S."/>
            <person name="Shea T."/>
            <person name="Shenoy N."/>
            <person name="Sisk P."/>
            <person name="Stolte C."/>
            <person name="Sykes S."/>
            <person name="Walk T."/>
            <person name="White J."/>
            <person name="Yandava C."/>
            <person name="Haas B."/>
            <person name="Nusbaum C."/>
            <person name="Birren B."/>
        </authorList>
    </citation>
    <scope>NUCLEOTIDE SEQUENCE</scope>
    <source>
        <strain evidence="1">ATCC 64411</strain>
    </source>
</reference>